<dbReference type="InterPro" id="IPR016491">
    <property type="entry name" value="Septin"/>
</dbReference>
<dbReference type="GO" id="GO:0051301">
    <property type="term" value="P:cell division"/>
    <property type="evidence" value="ECO:0007669"/>
    <property type="project" value="UniProtKB-KW"/>
</dbReference>
<dbReference type="EMBL" id="MCFE01000276">
    <property type="protein sequence ID" value="ORX92426.1"/>
    <property type="molecule type" value="Genomic_DNA"/>
</dbReference>
<evidence type="ECO:0000256" key="1">
    <source>
        <dbReference type="ARBA" id="ARBA00022741"/>
    </source>
</evidence>
<reference evidence="4 5" key="1">
    <citation type="submission" date="2016-07" db="EMBL/GenBank/DDBJ databases">
        <title>Pervasive Adenine N6-methylation of Active Genes in Fungi.</title>
        <authorList>
            <consortium name="DOE Joint Genome Institute"/>
            <person name="Mondo S.J."/>
            <person name="Dannebaum R.O."/>
            <person name="Kuo R.C."/>
            <person name="Labutti K."/>
            <person name="Haridas S."/>
            <person name="Kuo A."/>
            <person name="Salamov A."/>
            <person name="Ahrendt S.R."/>
            <person name="Lipzen A."/>
            <person name="Sullivan W."/>
            <person name="Andreopoulos W.B."/>
            <person name="Clum A."/>
            <person name="Lindquist E."/>
            <person name="Daum C."/>
            <person name="Ramamoorthy G.K."/>
            <person name="Gryganskyi A."/>
            <person name="Culley D."/>
            <person name="Magnuson J.K."/>
            <person name="James T.Y."/>
            <person name="O'Malley M.A."/>
            <person name="Stajich J.E."/>
            <person name="Spatafora J.W."/>
            <person name="Visel A."/>
            <person name="Grigoriev I.V."/>
        </authorList>
    </citation>
    <scope>NUCLEOTIDE SEQUENCE [LARGE SCALE GENOMIC DNA]</scope>
    <source>
        <strain evidence="4 5">CBS 931.73</strain>
    </source>
</reference>
<dbReference type="STRING" id="1314790.A0A1Y1Y3Y5"/>
<keyword evidence="5" id="KW-1185">Reference proteome</keyword>
<dbReference type="OrthoDB" id="416553at2759"/>
<dbReference type="InterPro" id="IPR027417">
    <property type="entry name" value="P-loop_NTPase"/>
</dbReference>
<feature type="domain" description="Septin-type G" evidence="3">
    <location>
        <begin position="11"/>
        <end position="286"/>
    </location>
</feature>
<dbReference type="Proteomes" id="UP000193498">
    <property type="component" value="Unassembled WGS sequence"/>
</dbReference>
<keyword evidence="4" id="KW-0131">Cell cycle</keyword>
<sequence length="286" mass="32235">MSTLSFRRRNVATPFNLLVAGFSGLGKSTFLQTFYHSLNLTRDSRSLEMDLVPITKTIGLTTKRVLAQEDGVKFAITLIDTPGFIDDSTLEEQSNFLLRYIEGQLELKLAEESKLKRNPKPKEEQVHACLYFLSPSDTGISDTDASLMKKLGKRVNIIPVIGKADTLTVSGLKRAKEAIMRDVDQQNIPIFNFPDLEDDDAELIKENADLRGMLPFSLIASDEFPEKTDKGPVFLGRKYPWGVVDCLNPEHCDFAPLKNLLINSHLSSLKEVTYTILYEQYRTNNL</sequence>
<accession>A0A1Y1Y3Y5</accession>
<dbReference type="GO" id="GO:0005938">
    <property type="term" value="C:cell cortex"/>
    <property type="evidence" value="ECO:0007669"/>
    <property type="project" value="UniProtKB-ARBA"/>
</dbReference>
<dbReference type="GO" id="GO:0005525">
    <property type="term" value="F:GTP binding"/>
    <property type="evidence" value="ECO:0007669"/>
    <property type="project" value="UniProtKB-KW"/>
</dbReference>
<dbReference type="InParanoid" id="A0A1Y1Y3Y5"/>
<proteinExistence type="predicted"/>
<evidence type="ECO:0000313" key="5">
    <source>
        <dbReference type="Proteomes" id="UP000193498"/>
    </source>
</evidence>
<dbReference type="Pfam" id="PF00735">
    <property type="entry name" value="Septin"/>
    <property type="match status" value="1"/>
</dbReference>
<keyword evidence="4" id="KW-0132">Cell division</keyword>
<dbReference type="GO" id="GO:0032156">
    <property type="term" value="C:septin cytoskeleton"/>
    <property type="evidence" value="ECO:0007669"/>
    <property type="project" value="UniProtKB-ARBA"/>
</dbReference>
<evidence type="ECO:0000256" key="2">
    <source>
        <dbReference type="ARBA" id="ARBA00023134"/>
    </source>
</evidence>
<evidence type="ECO:0000259" key="3">
    <source>
        <dbReference type="PROSITE" id="PS51719"/>
    </source>
</evidence>
<dbReference type="AlphaFoldDB" id="A0A1Y1Y3Y5"/>
<organism evidence="4 5">
    <name type="scientific">Basidiobolus meristosporus CBS 931.73</name>
    <dbReference type="NCBI Taxonomy" id="1314790"/>
    <lineage>
        <taxon>Eukaryota</taxon>
        <taxon>Fungi</taxon>
        <taxon>Fungi incertae sedis</taxon>
        <taxon>Zoopagomycota</taxon>
        <taxon>Entomophthoromycotina</taxon>
        <taxon>Basidiobolomycetes</taxon>
        <taxon>Basidiobolales</taxon>
        <taxon>Basidiobolaceae</taxon>
        <taxon>Basidiobolus</taxon>
    </lineage>
</organism>
<dbReference type="PANTHER" id="PTHR18884">
    <property type="entry name" value="SEPTIN"/>
    <property type="match status" value="1"/>
</dbReference>
<protein>
    <submittedName>
        <fullName evidence="4">Cell division/GTP binding protein</fullName>
    </submittedName>
</protein>
<dbReference type="CDD" id="cd01850">
    <property type="entry name" value="CDC_Septin"/>
    <property type="match status" value="1"/>
</dbReference>
<dbReference type="SUPFAM" id="SSF52540">
    <property type="entry name" value="P-loop containing nucleoside triphosphate hydrolases"/>
    <property type="match status" value="1"/>
</dbReference>
<gene>
    <name evidence="4" type="ORF">K493DRAFT_225718</name>
</gene>
<evidence type="ECO:0000313" key="4">
    <source>
        <dbReference type="EMBL" id="ORX92426.1"/>
    </source>
</evidence>
<name>A0A1Y1Y3Y5_9FUNG</name>
<feature type="non-terminal residue" evidence="4">
    <location>
        <position position="286"/>
    </location>
</feature>
<dbReference type="PROSITE" id="PS51719">
    <property type="entry name" value="G_SEPTIN"/>
    <property type="match status" value="1"/>
</dbReference>
<keyword evidence="1" id="KW-0547">Nucleotide-binding</keyword>
<comment type="caution">
    <text evidence="4">The sequence shown here is derived from an EMBL/GenBank/DDBJ whole genome shotgun (WGS) entry which is preliminary data.</text>
</comment>
<dbReference type="PIRSF" id="PIRSF006698">
    <property type="entry name" value="Septin"/>
    <property type="match status" value="1"/>
</dbReference>
<dbReference type="InterPro" id="IPR030379">
    <property type="entry name" value="G_SEPTIN_dom"/>
</dbReference>
<dbReference type="Gene3D" id="3.40.50.300">
    <property type="entry name" value="P-loop containing nucleotide triphosphate hydrolases"/>
    <property type="match status" value="1"/>
</dbReference>
<keyword evidence="2" id="KW-0342">GTP-binding</keyword>